<dbReference type="RefSeq" id="WP_053178794.1">
    <property type="nucleotide sequence ID" value="NZ_LGIA01000006.1"/>
</dbReference>
<gene>
    <name evidence="3" type="ORF">NC99_01360</name>
</gene>
<dbReference type="Proteomes" id="UP000036958">
    <property type="component" value="Unassembled WGS sequence"/>
</dbReference>
<name>A0A0L8VFD9_9BACT</name>
<dbReference type="PANTHER" id="PTHR14969:SF13">
    <property type="entry name" value="AT30094P"/>
    <property type="match status" value="1"/>
</dbReference>
<dbReference type="AlphaFoldDB" id="A0A0L8VFD9"/>
<dbReference type="InterPro" id="IPR000326">
    <property type="entry name" value="PAP2/HPO"/>
</dbReference>
<feature type="transmembrane region" description="Helical" evidence="1">
    <location>
        <begin position="59"/>
        <end position="80"/>
    </location>
</feature>
<dbReference type="PANTHER" id="PTHR14969">
    <property type="entry name" value="SPHINGOSINE-1-PHOSPHATE PHOSPHOHYDROLASE"/>
    <property type="match status" value="1"/>
</dbReference>
<dbReference type="SMART" id="SM00014">
    <property type="entry name" value="acidPPc"/>
    <property type="match status" value="1"/>
</dbReference>
<evidence type="ECO:0000313" key="4">
    <source>
        <dbReference type="Proteomes" id="UP000036958"/>
    </source>
</evidence>
<keyword evidence="1" id="KW-1133">Transmembrane helix</keyword>
<reference evidence="4" key="1">
    <citation type="submission" date="2015-07" db="EMBL/GenBank/DDBJ databases">
        <title>Genome sequencing of Sunxiuqinia dokdonensis strain SK.</title>
        <authorList>
            <person name="Ahn S."/>
            <person name="Kim B.-C."/>
        </authorList>
    </citation>
    <scope>NUCLEOTIDE SEQUENCE [LARGE SCALE GENOMIC DNA]</scope>
    <source>
        <strain evidence="4">SK</strain>
    </source>
</reference>
<dbReference type="Gene3D" id="1.20.144.10">
    <property type="entry name" value="Phosphatidic acid phosphatase type 2/haloperoxidase"/>
    <property type="match status" value="1"/>
</dbReference>
<feature type="transmembrane region" description="Helical" evidence="1">
    <location>
        <begin position="29"/>
        <end position="52"/>
    </location>
</feature>
<evidence type="ECO:0000259" key="2">
    <source>
        <dbReference type="SMART" id="SM00014"/>
    </source>
</evidence>
<feature type="transmembrane region" description="Helical" evidence="1">
    <location>
        <begin position="161"/>
        <end position="182"/>
    </location>
</feature>
<proteinExistence type="predicted"/>
<feature type="transmembrane region" description="Helical" evidence="1">
    <location>
        <begin position="108"/>
        <end position="130"/>
    </location>
</feature>
<feature type="domain" description="Phosphatidic acid phosphatase type 2/haloperoxidase" evidence="2">
    <location>
        <begin position="61"/>
        <end position="176"/>
    </location>
</feature>
<evidence type="ECO:0000313" key="3">
    <source>
        <dbReference type="EMBL" id="KOH47093.1"/>
    </source>
</evidence>
<keyword evidence="1" id="KW-0472">Membrane</keyword>
<keyword evidence="1" id="KW-0812">Transmembrane</keyword>
<evidence type="ECO:0000256" key="1">
    <source>
        <dbReference type="SAM" id="Phobius"/>
    </source>
</evidence>
<protein>
    <recommendedName>
        <fullName evidence="2">Phosphatidic acid phosphatase type 2/haloperoxidase domain-containing protein</fullName>
    </recommendedName>
</protein>
<feature type="transmembrane region" description="Helical" evidence="1">
    <location>
        <begin position="137"/>
        <end position="155"/>
    </location>
</feature>
<dbReference type="EMBL" id="LGIA01000006">
    <property type="protein sequence ID" value="KOH47093.1"/>
    <property type="molecule type" value="Genomic_DNA"/>
</dbReference>
<dbReference type="Pfam" id="PF01569">
    <property type="entry name" value="PAP2"/>
    <property type="match status" value="1"/>
</dbReference>
<organism evidence="3 4">
    <name type="scientific">Sunxiuqinia dokdonensis</name>
    <dbReference type="NCBI Taxonomy" id="1409788"/>
    <lineage>
        <taxon>Bacteria</taxon>
        <taxon>Pseudomonadati</taxon>
        <taxon>Bacteroidota</taxon>
        <taxon>Bacteroidia</taxon>
        <taxon>Marinilabiliales</taxon>
        <taxon>Prolixibacteraceae</taxon>
        <taxon>Sunxiuqinia</taxon>
    </lineage>
</organism>
<dbReference type="InterPro" id="IPR036938">
    <property type="entry name" value="PAP2/HPO_sf"/>
</dbReference>
<dbReference type="STRING" id="1409788.NC99_01360"/>
<accession>A0A0L8VFD9</accession>
<comment type="caution">
    <text evidence="3">The sequence shown here is derived from an EMBL/GenBank/DDBJ whole genome shotgun (WGS) entry which is preliminary data.</text>
</comment>
<dbReference type="OrthoDB" id="9789113at2"/>
<sequence length="231" mass="26872">MIAFIESIKQVDQSLFFFFNGIHNPFWDVVMTLFTQTITWGIFYLTLLYFIVRKYRMKAVVIFVMLALVVLIADQFSVLVKESVQRLRPTHDPDIQHLVHNVYRKGGLYSYFSSHATNTFAVAMFTAKLFKNSRYQVFIFFWATLVSYTRIYLGVHYPFDILTGAVVGILIGHFIYKLLLIIENHFLILKMPKLAETGLSNQESGIILLIFLLFLSTMLLVVKQLMQAQFL</sequence>
<feature type="transmembrane region" description="Helical" evidence="1">
    <location>
        <begin position="203"/>
        <end position="222"/>
    </location>
</feature>
<keyword evidence="4" id="KW-1185">Reference proteome</keyword>
<dbReference type="CDD" id="cd03395">
    <property type="entry name" value="PAP2_like_4"/>
    <property type="match status" value="1"/>
</dbReference>
<dbReference type="SUPFAM" id="SSF48317">
    <property type="entry name" value="Acid phosphatase/Vanadium-dependent haloperoxidase"/>
    <property type="match status" value="1"/>
</dbReference>